<feature type="non-terminal residue" evidence="1">
    <location>
        <position position="43"/>
    </location>
</feature>
<reference evidence="2" key="1">
    <citation type="journal article" date="2014" name="Nat. Genet.">
        <title>Genome of the human hookworm Necator americanus.</title>
        <authorList>
            <person name="Tang Y.T."/>
            <person name="Gao X."/>
            <person name="Rosa B.A."/>
            <person name="Abubucker S."/>
            <person name="Hallsworth-Pepin K."/>
            <person name="Martin J."/>
            <person name="Tyagi R."/>
            <person name="Heizer E."/>
            <person name="Zhang X."/>
            <person name="Bhonagiri-Palsikar V."/>
            <person name="Minx P."/>
            <person name="Warren W.C."/>
            <person name="Wang Q."/>
            <person name="Zhan B."/>
            <person name="Hotez P.J."/>
            <person name="Sternberg P.W."/>
            <person name="Dougall A."/>
            <person name="Gaze S.T."/>
            <person name="Mulvenna J."/>
            <person name="Sotillo J."/>
            <person name="Ranganathan S."/>
            <person name="Rabelo E.M."/>
            <person name="Wilson R.K."/>
            <person name="Felgner P.L."/>
            <person name="Bethony J."/>
            <person name="Hawdon J.M."/>
            <person name="Gasser R.B."/>
            <person name="Loukas A."/>
            <person name="Mitreva M."/>
        </authorList>
    </citation>
    <scope>NUCLEOTIDE SEQUENCE [LARGE SCALE GENOMIC DNA]</scope>
</reference>
<dbReference type="AlphaFoldDB" id="W2TDT2"/>
<proteinExistence type="predicted"/>
<protein>
    <submittedName>
        <fullName evidence="1">Uncharacterized protein</fullName>
    </submittedName>
</protein>
<dbReference type="EMBL" id="KI659257">
    <property type="protein sequence ID" value="ETN79988.1"/>
    <property type="molecule type" value="Genomic_DNA"/>
</dbReference>
<evidence type="ECO:0000313" key="2">
    <source>
        <dbReference type="Proteomes" id="UP000053676"/>
    </source>
</evidence>
<gene>
    <name evidence="1" type="ORF">NECAME_02466</name>
</gene>
<sequence>MNQLCKIPYSSLLPTASKNEPVSALKHKVTTVLDSDDATAFRK</sequence>
<dbReference type="Proteomes" id="UP000053676">
    <property type="component" value="Unassembled WGS sequence"/>
</dbReference>
<keyword evidence="2" id="KW-1185">Reference proteome</keyword>
<organism evidence="1 2">
    <name type="scientific">Necator americanus</name>
    <name type="common">Human hookworm</name>
    <dbReference type="NCBI Taxonomy" id="51031"/>
    <lineage>
        <taxon>Eukaryota</taxon>
        <taxon>Metazoa</taxon>
        <taxon>Ecdysozoa</taxon>
        <taxon>Nematoda</taxon>
        <taxon>Chromadorea</taxon>
        <taxon>Rhabditida</taxon>
        <taxon>Rhabditina</taxon>
        <taxon>Rhabditomorpha</taxon>
        <taxon>Strongyloidea</taxon>
        <taxon>Ancylostomatidae</taxon>
        <taxon>Bunostominae</taxon>
        <taxon>Necator</taxon>
    </lineage>
</organism>
<dbReference type="KEGG" id="nai:NECAME_02466"/>
<evidence type="ECO:0000313" key="1">
    <source>
        <dbReference type="EMBL" id="ETN79988.1"/>
    </source>
</evidence>
<name>W2TDT2_NECAM</name>
<accession>W2TDT2</accession>